<evidence type="ECO:0000313" key="3">
    <source>
        <dbReference type="EMBL" id="EMD40242.1"/>
    </source>
</evidence>
<dbReference type="Gene3D" id="3.40.50.720">
    <property type="entry name" value="NAD(P)-binding Rossmann-like Domain"/>
    <property type="match status" value="1"/>
</dbReference>
<feature type="domain" description="Gfo/Idh/MocA-like oxidoreductase N-terminal" evidence="1">
    <location>
        <begin position="3"/>
        <end position="153"/>
    </location>
</feature>
<dbReference type="GO" id="GO:0000166">
    <property type="term" value="F:nucleotide binding"/>
    <property type="evidence" value="ECO:0007669"/>
    <property type="project" value="InterPro"/>
</dbReference>
<dbReference type="InterPro" id="IPR000683">
    <property type="entry name" value="Gfo/Idh/MocA-like_OxRdtase_N"/>
</dbReference>
<dbReference type="PANTHER" id="PTHR43249:SF1">
    <property type="entry name" value="D-GLUCOSIDE 3-DEHYDROGENASE"/>
    <property type="match status" value="1"/>
</dbReference>
<reference evidence="3 4" key="1">
    <citation type="journal article" date="2012" name="Proc. Natl. Acad. Sci. U.S.A.">
        <title>Comparative genomics of Ceriporiopsis subvermispora and Phanerochaete chrysosporium provide insight into selective ligninolysis.</title>
        <authorList>
            <person name="Fernandez-Fueyo E."/>
            <person name="Ruiz-Duenas F.J."/>
            <person name="Ferreira P."/>
            <person name="Floudas D."/>
            <person name="Hibbett D.S."/>
            <person name="Canessa P."/>
            <person name="Larrondo L.F."/>
            <person name="James T.Y."/>
            <person name="Seelenfreund D."/>
            <person name="Lobos S."/>
            <person name="Polanco R."/>
            <person name="Tello M."/>
            <person name="Honda Y."/>
            <person name="Watanabe T."/>
            <person name="Watanabe T."/>
            <person name="Ryu J.S."/>
            <person name="Kubicek C.P."/>
            <person name="Schmoll M."/>
            <person name="Gaskell J."/>
            <person name="Hammel K.E."/>
            <person name="St John F.J."/>
            <person name="Vanden Wymelenberg A."/>
            <person name="Sabat G."/>
            <person name="Splinter BonDurant S."/>
            <person name="Syed K."/>
            <person name="Yadav J.S."/>
            <person name="Doddapaneni H."/>
            <person name="Subramanian V."/>
            <person name="Lavin J.L."/>
            <person name="Oguiza J.A."/>
            <person name="Perez G."/>
            <person name="Pisabarro A.G."/>
            <person name="Ramirez L."/>
            <person name="Santoyo F."/>
            <person name="Master E."/>
            <person name="Coutinho P.M."/>
            <person name="Henrissat B."/>
            <person name="Lombard V."/>
            <person name="Magnuson J.K."/>
            <person name="Kuees U."/>
            <person name="Hori C."/>
            <person name="Igarashi K."/>
            <person name="Samejima M."/>
            <person name="Held B.W."/>
            <person name="Barry K.W."/>
            <person name="LaButti K.M."/>
            <person name="Lapidus A."/>
            <person name="Lindquist E.A."/>
            <person name="Lucas S.M."/>
            <person name="Riley R."/>
            <person name="Salamov A.A."/>
            <person name="Hoffmeister D."/>
            <person name="Schwenk D."/>
            <person name="Hadar Y."/>
            <person name="Yarden O."/>
            <person name="de Vries R.P."/>
            <person name="Wiebenga A."/>
            <person name="Stenlid J."/>
            <person name="Eastwood D."/>
            <person name="Grigoriev I.V."/>
            <person name="Berka R.M."/>
            <person name="Blanchette R.A."/>
            <person name="Kersten P."/>
            <person name="Martinez A.T."/>
            <person name="Vicuna R."/>
            <person name="Cullen D."/>
        </authorList>
    </citation>
    <scope>NUCLEOTIDE SEQUENCE [LARGE SCALE GENOMIC DNA]</scope>
    <source>
        <strain evidence="3 4">B</strain>
    </source>
</reference>
<sequence length="404" mass="44305">MAFNVLLIGAGEINFGSVEGPWNHSLRLERKLSDRLRVVGLVDPDVARAKSAIDIKLGSPSAAAYANCKILPTVTEAEVTLSPDEHPKLVIVGTPPFTRGTDILGQDLELQLIRAFPDAALFVEKPVGSGPVDACWRVAAELEKCKTLVGVGYMLRYSAAVQKMKQIIADNQLTVMGTNARYVMAYEFARKLAWWDKSRSGGPIVEQATHFCDLSRYFGGDVVLPSVSAHTVEHDEAPGILSAKRFDETLVPSSERLPRLTSATWKYEGGAVGALTHVIALHGITYDTEFEVYADGYRLKLVDPYNAPKLYVRRPGLATEEVFSFENDDPFYTEVATIIDSIEGTGTSPILSSYADAVKTYELVRSLLHFPSDSLQTECALQTWQIRLASELSAEAEYARRAAA</sequence>
<evidence type="ECO:0008006" key="5">
    <source>
        <dbReference type="Google" id="ProtNLM"/>
    </source>
</evidence>
<dbReference type="InterPro" id="IPR013944">
    <property type="entry name" value="OxRdtase_put_C"/>
</dbReference>
<dbReference type="HOGENOM" id="CLU_039338_0_0_1"/>
<name>M2RP69_CERS8</name>
<dbReference type="PANTHER" id="PTHR43249">
    <property type="entry name" value="UDP-N-ACETYL-2-AMINO-2-DEOXY-D-GLUCURONATE OXIDASE"/>
    <property type="match status" value="1"/>
</dbReference>
<dbReference type="STRING" id="914234.M2RP69"/>
<dbReference type="Gene3D" id="3.30.360.10">
    <property type="entry name" value="Dihydrodipicolinate Reductase, domain 2"/>
    <property type="match status" value="1"/>
</dbReference>
<dbReference type="SUPFAM" id="SSF55347">
    <property type="entry name" value="Glyceraldehyde-3-phosphate dehydrogenase-like, C-terminal domain"/>
    <property type="match status" value="1"/>
</dbReference>
<dbReference type="Proteomes" id="UP000016930">
    <property type="component" value="Unassembled WGS sequence"/>
</dbReference>
<proteinExistence type="predicted"/>
<dbReference type="Pfam" id="PF01408">
    <property type="entry name" value="GFO_IDH_MocA"/>
    <property type="match status" value="1"/>
</dbReference>
<dbReference type="InterPro" id="IPR036291">
    <property type="entry name" value="NAD(P)-bd_dom_sf"/>
</dbReference>
<organism evidence="3 4">
    <name type="scientific">Ceriporiopsis subvermispora (strain B)</name>
    <name type="common">White-rot fungus</name>
    <name type="synonym">Gelatoporia subvermispora</name>
    <dbReference type="NCBI Taxonomy" id="914234"/>
    <lineage>
        <taxon>Eukaryota</taxon>
        <taxon>Fungi</taxon>
        <taxon>Dikarya</taxon>
        <taxon>Basidiomycota</taxon>
        <taxon>Agaricomycotina</taxon>
        <taxon>Agaricomycetes</taxon>
        <taxon>Polyporales</taxon>
        <taxon>Gelatoporiaceae</taxon>
        <taxon>Gelatoporia</taxon>
    </lineage>
</organism>
<keyword evidence="4" id="KW-1185">Reference proteome</keyword>
<feature type="domain" description="Oxidoreductase putative C-terminal" evidence="2">
    <location>
        <begin position="156"/>
        <end position="297"/>
    </location>
</feature>
<evidence type="ECO:0000259" key="2">
    <source>
        <dbReference type="Pfam" id="PF08635"/>
    </source>
</evidence>
<dbReference type="InterPro" id="IPR052515">
    <property type="entry name" value="Gfo/Idh/MocA_Oxidoreductase"/>
</dbReference>
<dbReference type="EMBL" id="KB445793">
    <property type="protein sequence ID" value="EMD40242.1"/>
    <property type="molecule type" value="Genomic_DNA"/>
</dbReference>
<dbReference type="Pfam" id="PF08635">
    <property type="entry name" value="ox_reductase_C"/>
    <property type="match status" value="1"/>
</dbReference>
<dbReference type="AlphaFoldDB" id="M2RP69"/>
<accession>M2RP69</accession>
<gene>
    <name evidence="3" type="ORF">CERSUDRAFT_112435</name>
</gene>
<evidence type="ECO:0000313" key="4">
    <source>
        <dbReference type="Proteomes" id="UP000016930"/>
    </source>
</evidence>
<protein>
    <recommendedName>
        <fullName evidence="5">Gfo/Idh/MocA-like oxidoreductase N-terminal domain-containing protein</fullName>
    </recommendedName>
</protein>
<dbReference type="SUPFAM" id="SSF51735">
    <property type="entry name" value="NAD(P)-binding Rossmann-fold domains"/>
    <property type="match status" value="1"/>
</dbReference>
<evidence type="ECO:0000259" key="1">
    <source>
        <dbReference type="Pfam" id="PF01408"/>
    </source>
</evidence>
<dbReference type="OrthoDB" id="10250282at2759"/>